<name>A0AAD9YX77_COLKA</name>
<protein>
    <submittedName>
        <fullName evidence="1">Uncharacterized protein</fullName>
    </submittedName>
</protein>
<gene>
    <name evidence="1" type="ORF">CKAH01_11735</name>
</gene>
<dbReference type="EMBL" id="VYYT01000011">
    <property type="protein sequence ID" value="KAK2778490.1"/>
    <property type="molecule type" value="Genomic_DNA"/>
</dbReference>
<keyword evidence="2" id="KW-1185">Reference proteome</keyword>
<dbReference type="Proteomes" id="UP001281614">
    <property type="component" value="Unassembled WGS sequence"/>
</dbReference>
<sequence>MHEVFENRESGDFSTVYEMLQHEWRSVANLSVTNKRLRNCIANSGILYRTIIVKGDSFWRVVSLLHSLKDNPAIGPAVRMLYMGLAYEVYPKYGSTPPPQQYHLDFVLKMARAWNVQHPAALLSSTAPIPSDNLDYEWTSLLARVILAKMINIEEVGMRVLNRIFRGTEPRSTSAFKGLNLPKLRFEHRQKSLRRSRGAMSTHVPEFQNLTNITLNASPVNERELARMLDHCTFVSVFRYIMSRRSSLALAPATVVQALQRRHARSLRTLCIHYAGLGWGLGTISTLGSFTNLESLWIDLESTSIDDMNILHDLAEGEAGNSSDPSWYSPQPNHFFCTLPRTLKRTFFYGVSRKYENSVDWLVSNKGWLSFPELEEIALYCVIRDTVDRVGSNFSHGASRHTYIQPSMWE</sequence>
<organism evidence="1 2">
    <name type="scientific">Colletotrichum kahawae</name>
    <name type="common">Coffee berry disease fungus</name>
    <dbReference type="NCBI Taxonomy" id="34407"/>
    <lineage>
        <taxon>Eukaryota</taxon>
        <taxon>Fungi</taxon>
        <taxon>Dikarya</taxon>
        <taxon>Ascomycota</taxon>
        <taxon>Pezizomycotina</taxon>
        <taxon>Sordariomycetes</taxon>
        <taxon>Hypocreomycetidae</taxon>
        <taxon>Glomerellales</taxon>
        <taxon>Glomerellaceae</taxon>
        <taxon>Colletotrichum</taxon>
        <taxon>Colletotrichum gloeosporioides species complex</taxon>
    </lineage>
</organism>
<proteinExistence type="predicted"/>
<evidence type="ECO:0000313" key="1">
    <source>
        <dbReference type="EMBL" id="KAK2778490.1"/>
    </source>
</evidence>
<comment type="caution">
    <text evidence="1">The sequence shown here is derived from an EMBL/GenBank/DDBJ whole genome shotgun (WGS) entry which is preliminary data.</text>
</comment>
<evidence type="ECO:0000313" key="2">
    <source>
        <dbReference type="Proteomes" id="UP001281614"/>
    </source>
</evidence>
<reference evidence="1" key="1">
    <citation type="submission" date="2023-02" db="EMBL/GenBank/DDBJ databases">
        <title>Colletotrichum kahawae CIFC_Que2 genome sequencing and assembly.</title>
        <authorList>
            <person name="Baroncelli R."/>
        </authorList>
    </citation>
    <scope>NUCLEOTIDE SEQUENCE</scope>
    <source>
        <strain evidence="1">CIFC_Que2</strain>
    </source>
</reference>
<accession>A0AAD9YX77</accession>
<dbReference type="AlphaFoldDB" id="A0AAD9YX77"/>